<evidence type="ECO:0000313" key="3">
    <source>
        <dbReference type="Proteomes" id="UP001165042"/>
    </source>
</evidence>
<protein>
    <recommendedName>
        <fullName evidence="4">DUF4244 domain-containing protein</fullName>
    </recommendedName>
</protein>
<keyword evidence="1" id="KW-1133">Transmembrane helix</keyword>
<dbReference type="Proteomes" id="UP001165042">
    <property type="component" value="Unassembled WGS sequence"/>
</dbReference>
<dbReference type="AlphaFoldDB" id="A0A9W6QUX1"/>
<evidence type="ECO:0008006" key="4">
    <source>
        <dbReference type="Google" id="ProtNLM"/>
    </source>
</evidence>
<keyword evidence="1" id="KW-0812">Transmembrane</keyword>
<keyword evidence="3" id="KW-1185">Reference proteome</keyword>
<sequence>MHGFIQDETGSMSIEYALCVMAGSLIAGVLIAVLISQSVADALTKLIADALSP</sequence>
<dbReference type="EMBL" id="BSSD01000014">
    <property type="protein sequence ID" value="GLW95518.1"/>
    <property type="molecule type" value="Genomic_DNA"/>
</dbReference>
<reference evidence="2" key="1">
    <citation type="submission" date="2023-02" db="EMBL/GenBank/DDBJ databases">
        <title>Actinokineospora globicatena NBRC 15670.</title>
        <authorList>
            <person name="Ichikawa N."/>
            <person name="Sato H."/>
            <person name="Tonouchi N."/>
        </authorList>
    </citation>
    <scope>NUCLEOTIDE SEQUENCE</scope>
    <source>
        <strain evidence="2">NBRC 15670</strain>
    </source>
</reference>
<dbReference type="RefSeq" id="WP_253831862.1">
    <property type="nucleotide sequence ID" value="NZ_BAAAVC010000001.1"/>
</dbReference>
<name>A0A9W6QUX1_9PSEU</name>
<dbReference type="InterPro" id="IPR025338">
    <property type="entry name" value="DUF4244"/>
</dbReference>
<feature type="transmembrane region" description="Helical" evidence="1">
    <location>
        <begin position="14"/>
        <end position="35"/>
    </location>
</feature>
<keyword evidence="1" id="KW-0472">Membrane</keyword>
<proteinExistence type="predicted"/>
<evidence type="ECO:0000256" key="1">
    <source>
        <dbReference type="SAM" id="Phobius"/>
    </source>
</evidence>
<gene>
    <name evidence="2" type="ORF">Aglo03_63340</name>
</gene>
<accession>A0A9W6QUX1</accession>
<organism evidence="2 3">
    <name type="scientific">Actinokineospora globicatena</name>
    <dbReference type="NCBI Taxonomy" id="103729"/>
    <lineage>
        <taxon>Bacteria</taxon>
        <taxon>Bacillati</taxon>
        <taxon>Actinomycetota</taxon>
        <taxon>Actinomycetes</taxon>
        <taxon>Pseudonocardiales</taxon>
        <taxon>Pseudonocardiaceae</taxon>
        <taxon>Actinokineospora</taxon>
    </lineage>
</organism>
<comment type="caution">
    <text evidence="2">The sequence shown here is derived from an EMBL/GenBank/DDBJ whole genome shotgun (WGS) entry which is preliminary data.</text>
</comment>
<dbReference type="Pfam" id="PF14029">
    <property type="entry name" value="DUF4244"/>
    <property type="match status" value="1"/>
</dbReference>
<evidence type="ECO:0000313" key="2">
    <source>
        <dbReference type="EMBL" id="GLW95518.1"/>
    </source>
</evidence>